<dbReference type="Gene3D" id="1.10.533.10">
    <property type="entry name" value="Death Domain, Fas"/>
    <property type="match status" value="1"/>
</dbReference>
<organism evidence="3 4">
    <name type="scientific">Mytilus galloprovincialis</name>
    <name type="common">Mediterranean mussel</name>
    <dbReference type="NCBI Taxonomy" id="29158"/>
    <lineage>
        <taxon>Eukaryota</taxon>
        <taxon>Metazoa</taxon>
        <taxon>Spiralia</taxon>
        <taxon>Lophotrochozoa</taxon>
        <taxon>Mollusca</taxon>
        <taxon>Bivalvia</taxon>
        <taxon>Autobranchia</taxon>
        <taxon>Pteriomorphia</taxon>
        <taxon>Mytilida</taxon>
        <taxon>Mytiloidea</taxon>
        <taxon>Mytilidae</taxon>
        <taxon>Mytilinae</taxon>
        <taxon>Mytilus</taxon>
    </lineage>
</organism>
<evidence type="ECO:0000313" key="3">
    <source>
        <dbReference type="EMBL" id="VDI76052.1"/>
    </source>
</evidence>
<dbReference type="Pfam" id="PF20720">
    <property type="entry name" value="nSTAND3"/>
    <property type="match status" value="1"/>
</dbReference>
<feature type="compositionally biased region" description="Basic and acidic residues" evidence="1">
    <location>
        <begin position="965"/>
        <end position="984"/>
    </location>
</feature>
<dbReference type="InterPro" id="IPR049050">
    <property type="entry name" value="nSTAND3"/>
</dbReference>
<reference evidence="3" key="1">
    <citation type="submission" date="2018-11" db="EMBL/GenBank/DDBJ databases">
        <authorList>
            <person name="Alioto T."/>
            <person name="Alioto T."/>
        </authorList>
    </citation>
    <scope>NUCLEOTIDE SEQUENCE</scope>
</reference>
<dbReference type="SUPFAM" id="SSF47986">
    <property type="entry name" value="DEATH domain"/>
    <property type="match status" value="1"/>
</dbReference>
<name>A0A8B6HAV6_MYTGA</name>
<dbReference type="SUPFAM" id="SSF52540">
    <property type="entry name" value="P-loop containing nucleoside triphosphate hydrolases"/>
    <property type="match status" value="1"/>
</dbReference>
<dbReference type="PROSITE" id="PS50168">
    <property type="entry name" value="DED"/>
    <property type="match status" value="1"/>
</dbReference>
<dbReference type="Pfam" id="PF01335">
    <property type="entry name" value="DED"/>
    <property type="match status" value="1"/>
</dbReference>
<protein>
    <recommendedName>
        <fullName evidence="2">DED domain-containing protein</fullName>
    </recommendedName>
</protein>
<evidence type="ECO:0000256" key="1">
    <source>
        <dbReference type="SAM" id="MobiDB-lite"/>
    </source>
</evidence>
<sequence length="1077" mass="126310">MEKHSEVDAELRIDYDSMCNKIAKELTTEDLKEIKFLLRADIGKATWENIKDGKDLVTVLERREYFTRNEVTKLEKLFTDVKLSTLATVVRQYNDCIPRMLKIDESEGIARNYATHSMTIVQNFVETENYRRMEEIINRKGAVLVKGPPGAGKSQNAFHYANKFRKDHQQSIVWRVHCKSTREMHLSYTNLMLRLGIREVIRYSESDINECIRMMFDRVYKKLTEDEYTQHTHLIIMDDMESPKTAQEVHEMMEYFIIAKNIYVIGTSQHRYSPMLTYKYGTEVSKMTDNEVIELFKLDNNTNDTTDISEIKELAKKMDYLPLCLALAASYIRITKTSIGQYNRNWSELQKQAHEISTEGKKFDASYILTLEKLEKDLPESSKKLLQYIPYLNNNTIPIQLLESLLEYDSSSTETDVNTLLAALHDYSLAAISGKGVTRIIAFHSVTVWFLDKRKSESKRQEERLFLLRHFCYYIDNDARLTETMNRNVKFLEHACCLLRSLEKNGGDSCFETKLFECYLCCSVGVTFHLYGNTQVSADYFFKKAKMFLLKLIPHELKIYEGLKERNVDMSSVENFLRGNDEIKSKSNELFRTLTRKAREIPDDMIKKFVLMKYRSCRDIRLLREYGKLSETDIPKNQIPEQCLQKLIDCKVILPLEDVKEIFLAELFATIMYNHSKNMVFIDEAKDENEDSSIDSKTHTSEYRVNKEALHEYHYALNIAAKLDDYIKEISTNLHSVRYILTKRGGIYYFMRRLKSKEITFEVVEILNEMIKSGSEKLYFDFGVLKMCKNYDLYQRCMIQNILRMSNLVLSEQVPTEKENYIQQALFHCDKMESILSEMEPWIALTSVHLDIAETYMTVVSPRAEKAKHHFKMAFEKQELPTRYKLKAYKSFVRFCYQKGEVEDFVLAEDFSQKVLRQATNEQKKFIENSIENLRKEKSKRLSDGLDYKLATCDVSSTYSSNEDTETKNKDEQKVEELSEKAKSSTDNINSVRDDYVTTPNDDMAMEEKSQERKQIISTLDRLEQNIVAKIEEMHEKLLKVEIERLDVDKKRLEVEKERLELDKEKVRLLSNKGNKT</sequence>
<gene>
    <name evidence="3" type="ORF">MGAL_10B005490</name>
</gene>
<feature type="region of interest" description="Disordered" evidence="1">
    <location>
        <begin position="958"/>
        <end position="988"/>
    </location>
</feature>
<dbReference type="OrthoDB" id="6076681at2759"/>
<dbReference type="EMBL" id="UYJE01009713">
    <property type="protein sequence ID" value="VDI76052.1"/>
    <property type="molecule type" value="Genomic_DNA"/>
</dbReference>
<dbReference type="CDD" id="cd00045">
    <property type="entry name" value="DED"/>
    <property type="match status" value="1"/>
</dbReference>
<evidence type="ECO:0000259" key="2">
    <source>
        <dbReference type="PROSITE" id="PS50168"/>
    </source>
</evidence>
<dbReference type="InterPro" id="IPR011029">
    <property type="entry name" value="DEATH-like_dom_sf"/>
</dbReference>
<dbReference type="InterPro" id="IPR027417">
    <property type="entry name" value="P-loop_NTPase"/>
</dbReference>
<feature type="domain" description="DED" evidence="2">
    <location>
        <begin position="14"/>
        <end position="92"/>
    </location>
</feature>
<evidence type="ECO:0000313" key="4">
    <source>
        <dbReference type="Proteomes" id="UP000596742"/>
    </source>
</evidence>
<dbReference type="GO" id="GO:0042981">
    <property type="term" value="P:regulation of apoptotic process"/>
    <property type="evidence" value="ECO:0007669"/>
    <property type="project" value="InterPro"/>
</dbReference>
<comment type="caution">
    <text evidence="3">The sequence shown here is derived from an EMBL/GenBank/DDBJ whole genome shotgun (WGS) entry which is preliminary data.</text>
</comment>
<keyword evidence="4" id="KW-1185">Reference proteome</keyword>
<proteinExistence type="predicted"/>
<accession>A0A8B6HAV6</accession>
<dbReference type="AlphaFoldDB" id="A0A8B6HAV6"/>
<dbReference type="InterPro" id="IPR001875">
    <property type="entry name" value="DED_dom"/>
</dbReference>
<dbReference type="Gene3D" id="3.40.50.300">
    <property type="entry name" value="P-loop containing nucleotide triphosphate hydrolases"/>
    <property type="match status" value="1"/>
</dbReference>
<dbReference type="Proteomes" id="UP000596742">
    <property type="component" value="Unassembled WGS sequence"/>
</dbReference>